<dbReference type="CDD" id="cd24138">
    <property type="entry name" value="TtcA-like"/>
    <property type="match status" value="1"/>
</dbReference>
<proteinExistence type="predicted"/>
<keyword evidence="3" id="KW-1185">Reference proteome</keyword>
<dbReference type="InterPro" id="IPR014729">
    <property type="entry name" value="Rossmann-like_a/b/a_fold"/>
</dbReference>
<feature type="domain" description="tRNA(Ile)-lysidine/2-thiocytidine synthase N-terminal" evidence="1">
    <location>
        <begin position="392"/>
        <end position="466"/>
    </location>
</feature>
<evidence type="ECO:0000313" key="3">
    <source>
        <dbReference type="Proteomes" id="UP001249851"/>
    </source>
</evidence>
<dbReference type="Pfam" id="PF01171">
    <property type="entry name" value="ATP_bind_3"/>
    <property type="match status" value="1"/>
</dbReference>
<evidence type="ECO:0000313" key="2">
    <source>
        <dbReference type="EMBL" id="KAK2552614.1"/>
    </source>
</evidence>
<accession>A0AAD9Q0T1</accession>
<dbReference type="PANTHER" id="PTHR43686:SF1">
    <property type="entry name" value="AMINOTRAN_5 DOMAIN-CONTAINING PROTEIN"/>
    <property type="match status" value="1"/>
</dbReference>
<dbReference type="PANTHER" id="PTHR43686">
    <property type="entry name" value="SULFURTRANSFERASE-RELATED"/>
    <property type="match status" value="1"/>
</dbReference>
<dbReference type="AlphaFoldDB" id="A0AAD9Q0T1"/>
<protein>
    <submittedName>
        <fullName evidence="2">tRNA-cytidine(32) 2-sulfurtransferase</fullName>
    </submittedName>
</protein>
<organism evidence="2 3">
    <name type="scientific">Acropora cervicornis</name>
    <name type="common">Staghorn coral</name>
    <dbReference type="NCBI Taxonomy" id="6130"/>
    <lineage>
        <taxon>Eukaryota</taxon>
        <taxon>Metazoa</taxon>
        <taxon>Cnidaria</taxon>
        <taxon>Anthozoa</taxon>
        <taxon>Hexacorallia</taxon>
        <taxon>Scleractinia</taxon>
        <taxon>Astrocoeniina</taxon>
        <taxon>Acroporidae</taxon>
        <taxon>Acropora</taxon>
    </lineage>
</organism>
<name>A0AAD9Q0T1_ACRCE</name>
<dbReference type="InterPro" id="IPR011063">
    <property type="entry name" value="TilS/TtcA_N"/>
</dbReference>
<comment type="caution">
    <text evidence="2">The sequence shown here is derived from an EMBL/GenBank/DDBJ whole genome shotgun (WGS) entry which is preliminary data.</text>
</comment>
<evidence type="ECO:0000259" key="1">
    <source>
        <dbReference type="Pfam" id="PF01171"/>
    </source>
</evidence>
<dbReference type="Proteomes" id="UP001249851">
    <property type="component" value="Unassembled WGS sequence"/>
</dbReference>
<gene>
    <name evidence="2" type="ORF">P5673_026273</name>
</gene>
<dbReference type="EMBL" id="JARQWQ010000085">
    <property type="protein sequence ID" value="KAK2552614.1"/>
    <property type="molecule type" value="Genomic_DNA"/>
</dbReference>
<dbReference type="Gene3D" id="3.40.50.620">
    <property type="entry name" value="HUPs"/>
    <property type="match status" value="1"/>
</dbReference>
<sequence>MAGINLIRTRSHDLSVIAVERGSSKLLHAMSTGSRGVVSEGEHRNGNEDVITIVGDQRLLLGEEGEKLRWFLFPSEAALLLRGKEPAYFPLKSPFTPIKWKDVMPLTQGTNLTGPPCVEHFERSSTNSTPSVLSNGKTTTSTHIVGKSVIEKEMRGRIFVADGKDCDKGHLITSQRTGENQDPNKALEEVLSYVNEEYHALKIESQNAEDGWSDKGRGIDRIPNGYCSAEMGDCSVSQVDGQVFTNGTNDLLNDHEGDSKFVVEQTISKASSEERRKESKEDYEGVIDVKVAYEQNNEKKCKRKEMSRTPQFHHPPKSIFKPTTQGITFELGAVTVDPQSSGYDPRPLIPYLNALGVPYFFEEQGIIEQAAKLTVCESICSFCSRMKRGRLYACARREGYNVLAMGQHLDDLAESFLMSAFHNGLLRTMKANYTVMEGDLRVIRPFVYVREKDLRSFAEKVKLPVIAENCPACFEAPKERHRTKQLLAAQEILFPDLYNSLLTAMKPLMARDRVGLESSKMKKGNYEDFL</sequence>
<reference evidence="2" key="1">
    <citation type="journal article" date="2023" name="G3 (Bethesda)">
        <title>Whole genome assembly and annotation of the endangered Caribbean coral Acropora cervicornis.</title>
        <authorList>
            <person name="Selwyn J.D."/>
            <person name="Vollmer S.V."/>
        </authorList>
    </citation>
    <scope>NUCLEOTIDE SEQUENCE</scope>
    <source>
        <strain evidence="2">K2</strain>
    </source>
</reference>
<reference evidence="2" key="2">
    <citation type="journal article" date="2023" name="Science">
        <title>Genomic signatures of disease resistance in endangered staghorn corals.</title>
        <authorList>
            <person name="Vollmer S.V."/>
            <person name="Selwyn J.D."/>
            <person name="Despard B.A."/>
            <person name="Roesel C.L."/>
        </authorList>
    </citation>
    <scope>NUCLEOTIDE SEQUENCE</scope>
    <source>
        <strain evidence="2">K2</strain>
    </source>
</reference>
<dbReference type="SUPFAM" id="SSF52402">
    <property type="entry name" value="Adenine nucleotide alpha hydrolases-like"/>
    <property type="match status" value="1"/>
</dbReference>